<dbReference type="OMA" id="WHELFTD"/>
<sequence length="113" mass="12984">MMDKNQLEQEFHKAMLNIYQEALNLPQPYKATRFLQIVNEFGGKEAADKLLSTGEKKTQTGFTELILSGGGVHALKYSMEYLVLQKPWCDLFTEEQLAVARKRLERVGFVFPK</sequence>
<evidence type="ECO:0000313" key="2">
    <source>
        <dbReference type="Proteomes" id="UP000182715"/>
    </source>
</evidence>
<proteinExistence type="predicted"/>
<protein>
    <submittedName>
        <fullName evidence="1">Uncharacterized protein</fullName>
    </submittedName>
</protein>
<organism evidence="1 2">
    <name type="scientific">Neisseria meningitidis serogroup B</name>
    <dbReference type="NCBI Taxonomy" id="491"/>
    <lineage>
        <taxon>Bacteria</taxon>
        <taxon>Pseudomonadati</taxon>
        <taxon>Pseudomonadota</taxon>
        <taxon>Betaproteobacteria</taxon>
        <taxon>Neisseriales</taxon>
        <taxon>Neisseriaceae</taxon>
        <taxon>Neisseria</taxon>
    </lineage>
</organism>
<accession>A0A0H5QEK2</accession>
<name>A0A0H5QEK2_NEIMI</name>
<evidence type="ECO:0000313" key="1">
    <source>
        <dbReference type="EMBL" id="CRY99991.1"/>
    </source>
</evidence>
<reference evidence="1 2" key="1">
    <citation type="submission" date="2014-11" db="EMBL/GenBank/DDBJ databases">
        <authorList>
            <person name="Diene M.Seydina."/>
        </authorList>
    </citation>
    <scope>NUCLEOTIDE SEQUENCE [LARGE SCALE GENOMIC DNA]</scope>
    <source>
        <strain evidence="1 2">Neisseria meningitidis CHUV</strain>
    </source>
</reference>
<dbReference type="Proteomes" id="UP000182715">
    <property type="component" value="Unassembled WGS sequence"/>
</dbReference>
<dbReference type="EMBL" id="CVTF01000114">
    <property type="protein sequence ID" value="CRY99991.1"/>
    <property type="molecule type" value="Genomic_DNA"/>
</dbReference>
<dbReference type="AlphaFoldDB" id="A0A0H5QEK2"/>